<feature type="domain" description="CRISPR-associated protein Cas6 C-terminal" evidence="5">
    <location>
        <begin position="102"/>
        <end position="218"/>
    </location>
</feature>
<gene>
    <name evidence="6" type="ORF">SAMN04487865_10577</name>
</gene>
<protein>
    <submittedName>
        <fullName evidence="6">CRISPR-associated protein, Cas6 family</fullName>
    </submittedName>
</protein>
<dbReference type="InterPro" id="IPR010156">
    <property type="entry name" value="CRISPR-assoc_prot_Cas6"/>
</dbReference>
<evidence type="ECO:0000256" key="3">
    <source>
        <dbReference type="ARBA" id="ARBA00022801"/>
    </source>
</evidence>
<dbReference type="Proteomes" id="UP000243374">
    <property type="component" value="Unassembled WGS sequence"/>
</dbReference>
<organism evidence="6 7">
    <name type="scientific">Succinivibrio dextrinosolvens</name>
    <dbReference type="NCBI Taxonomy" id="83771"/>
    <lineage>
        <taxon>Bacteria</taxon>
        <taxon>Pseudomonadati</taxon>
        <taxon>Pseudomonadota</taxon>
        <taxon>Gammaproteobacteria</taxon>
        <taxon>Aeromonadales</taxon>
        <taxon>Succinivibrionaceae</taxon>
        <taxon>Succinivibrio</taxon>
    </lineage>
</organism>
<keyword evidence="3" id="KW-0378">Hydrolase</keyword>
<dbReference type="Pfam" id="PF10040">
    <property type="entry name" value="CRISPR_Cas6"/>
    <property type="match status" value="1"/>
</dbReference>
<sequence length="235" mass="27412">MEKLLKAGKEDYIEKLHESALHEYSMYLHEDRDSNRWYWILNLLNDEAFNSIWTETLSQVKQFELTHQEIKVKITGAEVKQLSDHELFDIFKSDRMIDRFVLDFQTPVSFKRDGGYVIFPEIALIINSLVNKYEAAFQDEIISDEDTLNQLYERCYISSYKLRSTAFHLEGIRINSFIGSVTISCRSNSTMKNFLNMLLTFGEYSGIGIKTSIGMGAYRLRVIERKQKTIQQAEG</sequence>
<keyword evidence="2" id="KW-0255">Endonuclease</keyword>
<keyword evidence="4" id="KW-0051">Antiviral defense</keyword>
<keyword evidence="7" id="KW-1185">Reference proteome</keyword>
<reference evidence="6 7" key="1">
    <citation type="submission" date="2016-10" db="EMBL/GenBank/DDBJ databases">
        <authorList>
            <person name="Varghese N."/>
            <person name="Submissions S."/>
        </authorList>
    </citation>
    <scope>NUCLEOTIDE SEQUENCE [LARGE SCALE GENOMIC DNA]</scope>
    <source>
        <strain evidence="6 7">22B</strain>
    </source>
</reference>
<proteinExistence type="predicted"/>
<dbReference type="GO" id="GO:0051607">
    <property type="term" value="P:defense response to virus"/>
    <property type="evidence" value="ECO:0007669"/>
    <property type="project" value="UniProtKB-KW"/>
</dbReference>
<dbReference type="InterPro" id="IPR019267">
    <property type="entry name" value="CRISPR-assoc_Cas6_C"/>
</dbReference>
<keyword evidence="1" id="KW-0540">Nuclease</keyword>
<dbReference type="EMBL" id="FOSF01000057">
    <property type="protein sequence ID" value="SFK33926.1"/>
    <property type="molecule type" value="Genomic_DNA"/>
</dbReference>
<accession>A0A662ZDG0</accession>
<dbReference type="GO" id="GO:0004519">
    <property type="term" value="F:endonuclease activity"/>
    <property type="evidence" value="ECO:0007669"/>
    <property type="project" value="UniProtKB-KW"/>
</dbReference>
<evidence type="ECO:0000256" key="1">
    <source>
        <dbReference type="ARBA" id="ARBA00022722"/>
    </source>
</evidence>
<dbReference type="RefSeq" id="WP_164954208.1">
    <property type="nucleotide sequence ID" value="NZ_CP047056.1"/>
</dbReference>
<dbReference type="GO" id="GO:0016788">
    <property type="term" value="F:hydrolase activity, acting on ester bonds"/>
    <property type="evidence" value="ECO:0007669"/>
    <property type="project" value="InterPro"/>
</dbReference>
<evidence type="ECO:0000256" key="2">
    <source>
        <dbReference type="ARBA" id="ARBA00022759"/>
    </source>
</evidence>
<evidence type="ECO:0000313" key="6">
    <source>
        <dbReference type="EMBL" id="SFK33926.1"/>
    </source>
</evidence>
<dbReference type="NCBIfam" id="TIGR01877">
    <property type="entry name" value="cas_cas6"/>
    <property type="match status" value="1"/>
</dbReference>
<dbReference type="CDD" id="cd21141">
    <property type="entry name" value="Cas6_III-like"/>
    <property type="match status" value="1"/>
</dbReference>
<evidence type="ECO:0000259" key="5">
    <source>
        <dbReference type="Pfam" id="PF10040"/>
    </source>
</evidence>
<dbReference type="Gene3D" id="3.30.70.1900">
    <property type="match status" value="1"/>
</dbReference>
<dbReference type="AlphaFoldDB" id="A0A662ZDG0"/>
<evidence type="ECO:0000256" key="4">
    <source>
        <dbReference type="ARBA" id="ARBA00023118"/>
    </source>
</evidence>
<name>A0A662ZDG0_9GAMM</name>
<evidence type="ECO:0000313" key="7">
    <source>
        <dbReference type="Proteomes" id="UP000243374"/>
    </source>
</evidence>